<name>A0ABS8SEF8_DATST</name>
<feature type="region of interest" description="Disordered" evidence="1">
    <location>
        <begin position="1"/>
        <end position="28"/>
    </location>
</feature>
<feature type="compositionally biased region" description="Basic and acidic residues" evidence="1">
    <location>
        <begin position="1"/>
        <end position="10"/>
    </location>
</feature>
<evidence type="ECO:0000256" key="1">
    <source>
        <dbReference type="SAM" id="MobiDB-lite"/>
    </source>
</evidence>
<proteinExistence type="predicted"/>
<sequence>MTKLKGREVSLAEGFEETHKKKKKDGTREGWVELRAEEAYVGFQRDLDEWRQTQPTSEDGSSTQPSFEDITSIWTEVTSGVKKGIVYGLGVQPSSCFPSPLLSSASTSQCLEVIEAMRRQIEEQTQQCETFDANFAKIQKFMNKHMPIYEEEEETESDEE</sequence>
<dbReference type="Pfam" id="PF03004">
    <property type="entry name" value="Transposase_24"/>
    <property type="match status" value="1"/>
</dbReference>
<gene>
    <name evidence="2" type="ORF">HAX54_034713</name>
</gene>
<dbReference type="Proteomes" id="UP000823775">
    <property type="component" value="Unassembled WGS sequence"/>
</dbReference>
<organism evidence="2 3">
    <name type="scientific">Datura stramonium</name>
    <name type="common">Jimsonweed</name>
    <name type="synonym">Common thornapple</name>
    <dbReference type="NCBI Taxonomy" id="4076"/>
    <lineage>
        <taxon>Eukaryota</taxon>
        <taxon>Viridiplantae</taxon>
        <taxon>Streptophyta</taxon>
        <taxon>Embryophyta</taxon>
        <taxon>Tracheophyta</taxon>
        <taxon>Spermatophyta</taxon>
        <taxon>Magnoliopsida</taxon>
        <taxon>eudicotyledons</taxon>
        <taxon>Gunneridae</taxon>
        <taxon>Pentapetalae</taxon>
        <taxon>asterids</taxon>
        <taxon>lamiids</taxon>
        <taxon>Solanales</taxon>
        <taxon>Solanaceae</taxon>
        <taxon>Solanoideae</taxon>
        <taxon>Datureae</taxon>
        <taxon>Datura</taxon>
    </lineage>
</organism>
<evidence type="ECO:0000313" key="3">
    <source>
        <dbReference type="Proteomes" id="UP000823775"/>
    </source>
</evidence>
<protein>
    <submittedName>
        <fullName evidence="2">Uncharacterized protein</fullName>
    </submittedName>
</protein>
<evidence type="ECO:0000313" key="2">
    <source>
        <dbReference type="EMBL" id="MCD7457280.1"/>
    </source>
</evidence>
<feature type="compositionally biased region" description="Polar residues" evidence="1">
    <location>
        <begin position="52"/>
        <end position="66"/>
    </location>
</feature>
<dbReference type="EMBL" id="JACEIK010000449">
    <property type="protein sequence ID" value="MCD7457280.1"/>
    <property type="molecule type" value="Genomic_DNA"/>
</dbReference>
<dbReference type="InterPro" id="IPR004252">
    <property type="entry name" value="Probable_transposase_24"/>
</dbReference>
<feature type="region of interest" description="Disordered" evidence="1">
    <location>
        <begin position="46"/>
        <end position="68"/>
    </location>
</feature>
<reference evidence="2 3" key="1">
    <citation type="journal article" date="2021" name="BMC Genomics">
        <title>Datura genome reveals duplications of psychoactive alkaloid biosynthetic genes and high mutation rate following tissue culture.</title>
        <authorList>
            <person name="Rajewski A."/>
            <person name="Carter-House D."/>
            <person name="Stajich J."/>
            <person name="Litt A."/>
        </authorList>
    </citation>
    <scope>NUCLEOTIDE SEQUENCE [LARGE SCALE GENOMIC DNA]</scope>
    <source>
        <strain evidence="2">AR-01</strain>
    </source>
</reference>
<comment type="caution">
    <text evidence="2">The sequence shown here is derived from an EMBL/GenBank/DDBJ whole genome shotgun (WGS) entry which is preliminary data.</text>
</comment>
<accession>A0ABS8SEF8</accession>
<keyword evidence="3" id="KW-1185">Reference proteome</keyword>